<feature type="signal peptide" evidence="2">
    <location>
        <begin position="1"/>
        <end position="23"/>
    </location>
</feature>
<evidence type="ECO:0000256" key="2">
    <source>
        <dbReference type="SAM" id="SignalP"/>
    </source>
</evidence>
<comment type="caution">
    <text evidence="4">The sequence shown here is derived from an EMBL/GenBank/DDBJ whole genome shotgun (WGS) entry which is preliminary data.</text>
</comment>
<proteinExistence type="predicted"/>
<dbReference type="InterPro" id="IPR012338">
    <property type="entry name" value="Beta-lactam/transpept-like"/>
</dbReference>
<evidence type="ECO:0000256" key="1">
    <source>
        <dbReference type="SAM" id="MobiDB-lite"/>
    </source>
</evidence>
<dbReference type="RefSeq" id="WP_169809490.1">
    <property type="nucleotide sequence ID" value="NZ_BDCO01000001.1"/>
</dbReference>
<organism evidence="4 5">
    <name type="scientific">Terrimicrobium sacchariphilum</name>
    <dbReference type="NCBI Taxonomy" id="690879"/>
    <lineage>
        <taxon>Bacteria</taxon>
        <taxon>Pseudomonadati</taxon>
        <taxon>Verrucomicrobiota</taxon>
        <taxon>Terrimicrobiia</taxon>
        <taxon>Terrimicrobiales</taxon>
        <taxon>Terrimicrobiaceae</taxon>
        <taxon>Terrimicrobium</taxon>
    </lineage>
</organism>
<dbReference type="Proteomes" id="UP000076023">
    <property type="component" value="Unassembled WGS sequence"/>
</dbReference>
<protein>
    <submittedName>
        <fullName evidence="4">CubicO group peptidase, beta-lactamase class C family</fullName>
    </submittedName>
</protein>
<reference evidence="5" key="1">
    <citation type="journal article" date="2017" name="Genome Announc.">
        <title>Draft Genome Sequence of Terrimicrobium sacchariphilum NM-5T, a Facultative Anaerobic Soil Bacterium of the Class Spartobacteria.</title>
        <authorList>
            <person name="Qiu Y.L."/>
            <person name="Tourlousse D.M."/>
            <person name="Matsuura N."/>
            <person name="Ohashi A."/>
            <person name="Sekiguchi Y."/>
        </authorList>
    </citation>
    <scope>NUCLEOTIDE SEQUENCE [LARGE SCALE GENOMIC DNA]</scope>
    <source>
        <strain evidence="5">NM-5</strain>
    </source>
</reference>
<feature type="domain" description="Beta-lactamase-related" evidence="3">
    <location>
        <begin position="38"/>
        <end position="361"/>
    </location>
</feature>
<dbReference type="PANTHER" id="PTHR46825">
    <property type="entry name" value="D-ALANYL-D-ALANINE-CARBOXYPEPTIDASE/ENDOPEPTIDASE AMPH"/>
    <property type="match status" value="1"/>
</dbReference>
<keyword evidence="5" id="KW-1185">Reference proteome</keyword>
<dbReference type="Pfam" id="PF00144">
    <property type="entry name" value="Beta-lactamase"/>
    <property type="match status" value="1"/>
</dbReference>
<dbReference type="STRING" id="690879.TSACC_1108"/>
<sequence length="421" mass="45150">MKKHGLVWLIAASAAFVTSGAPATERGNSDLVFQGKSIDQMVVEYMREKKIPGLSVAIVQAPYITRVTGYGYSDTGRKLLSASRTLFQIGQMAEAYTAVAVLQLVEDGKVKLDDPIEQHVPLTPAPWHGVTVRQLLQHQSGLPDYTKATPKNPGDPPAQMFQAVAEQGPLFPPGSQYAPSATDYLLLQLLIETASGQSYESFVRARQFDRLGLKETFFAGEIPQLPRDLPEGGEKPKKFLQEAVFINPVEPATGYRDDDLKPVPLSDALFRSAIYASASDISFWDIALAGDLMLKNADLKKLVFTPASIKTDIPTSGPWRFPGRPGLMIASGSADGFSSVLCRFTDPKDLLCVTVLANREGIDLEPLALQIAGAYDPSLGPKPKATPAATPTPAPATSPTPAPKPTTTPVPKPSSTPTATP</sequence>
<dbReference type="SUPFAM" id="SSF56601">
    <property type="entry name" value="beta-lactamase/transpeptidase-like"/>
    <property type="match status" value="1"/>
</dbReference>
<evidence type="ECO:0000313" key="5">
    <source>
        <dbReference type="Proteomes" id="UP000076023"/>
    </source>
</evidence>
<dbReference type="AlphaFoldDB" id="A0A146G3Y3"/>
<dbReference type="InterPro" id="IPR050491">
    <property type="entry name" value="AmpC-like"/>
</dbReference>
<evidence type="ECO:0000313" key="4">
    <source>
        <dbReference type="EMBL" id="GAT31558.1"/>
    </source>
</evidence>
<evidence type="ECO:0000259" key="3">
    <source>
        <dbReference type="Pfam" id="PF00144"/>
    </source>
</evidence>
<dbReference type="EMBL" id="BDCO01000001">
    <property type="protein sequence ID" value="GAT31558.1"/>
    <property type="molecule type" value="Genomic_DNA"/>
</dbReference>
<keyword evidence="2" id="KW-0732">Signal</keyword>
<accession>A0A146G3Y3</accession>
<dbReference type="InParanoid" id="A0A146G3Y3"/>
<dbReference type="PANTHER" id="PTHR46825:SF9">
    <property type="entry name" value="BETA-LACTAMASE-RELATED DOMAIN-CONTAINING PROTEIN"/>
    <property type="match status" value="1"/>
</dbReference>
<gene>
    <name evidence="4" type="ORF">TSACC_1108</name>
</gene>
<dbReference type="Gene3D" id="3.40.710.10">
    <property type="entry name" value="DD-peptidase/beta-lactamase superfamily"/>
    <property type="match status" value="1"/>
</dbReference>
<feature type="chain" id="PRO_5007524474" evidence="2">
    <location>
        <begin position="24"/>
        <end position="421"/>
    </location>
</feature>
<dbReference type="InterPro" id="IPR001466">
    <property type="entry name" value="Beta-lactam-related"/>
</dbReference>
<feature type="region of interest" description="Disordered" evidence="1">
    <location>
        <begin position="379"/>
        <end position="421"/>
    </location>
</feature>
<name>A0A146G3Y3_TERSA</name>
<feature type="compositionally biased region" description="Pro residues" evidence="1">
    <location>
        <begin position="390"/>
        <end position="421"/>
    </location>
</feature>